<evidence type="ECO:0000313" key="11">
    <source>
        <dbReference type="EMBL" id="PQQ18284.1"/>
    </source>
</evidence>
<feature type="domain" description="Helicase C-terminal" evidence="10">
    <location>
        <begin position="1"/>
        <end position="141"/>
    </location>
</feature>
<comment type="function">
    <text evidence="8">RNA helicase.</text>
</comment>
<keyword evidence="1 8" id="KW-0547">Nucleotide-binding</keyword>
<dbReference type="GO" id="GO:0016787">
    <property type="term" value="F:hydrolase activity"/>
    <property type="evidence" value="ECO:0007669"/>
    <property type="project" value="UniProtKB-KW"/>
</dbReference>
<dbReference type="SUPFAM" id="SSF52540">
    <property type="entry name" value="P-loop containing nucleoside triphosphate hydrolases"/>
    <property type="match status" value="1"/>
</dbReference>
<evidence type="ECO:0000256" key="1">
    <source>
        <dbReference type="ARBA" id="ARBA00022741"/>
    </source>
</evidence>
<dbReference type="GO" id="GO:0003723">
    <property type="term" value="F:RNA binding"/>
    <property type="evidence" value="ECO:0007669"/>
    <property type="project" value="UniProtKB-UniRule"/>
</dbReference>
<dbReference type="Pfam" id="PF00271">
    <property type="entry name" value="Helicase_C"/>
    <property type="match status" value="1"/>
</dbReference>
<dbReference type="GO" id="GO:0003724">
    <property type="term" value="F:RNA helicase activity"/>
    <property type="evidence" value="ECO:0007669"/>
    <property type="project" value="UniProtKB-EC"/>
</dbReference>
<dbReference type="InterPro" id="IPR025313">
    <property type="entry name" value="SPB4-like_CTE"/>
</dbReference>
<evidence type="ECO:0000256" key="2">
    <source>
        <dbReference type="ARBA" id="ARBA00022801"/>
    </source>
</evidence>
<keyword evidence="4 8" id="KW-0067">ATP-binding</keyword>
<name>A0A314ZLJ6_PRUYE</name>
<evidence type="ECO:0000256" key="6">
    <source>
        <dbReference type="ARBA" id="ARBA00024357"/>
    </source>
</evidence>
<dbReference type="SMART" id="SM01178">
    <property type="entry name" value="DUF4217"/>
    <property type="match status" value="1"/>
</dbReference>
<feature type="region of interest" description="Disordered" evidence="9">
    <location>
        <begin position="209"/>
        <end position="239"/>
    </location>
</feature>
<evidence type="ECO:0000256" key="5">
    <source>
        <dbReference type="ARBA" id="ARBA00022884"/>
    </source>
</evidence>
<evidence type="ECO:0000256" key="9">
    <source>
        <dbReference type="SAM" id="MobiDB-lite"/>
    </source>
</evidence>
<evidence type="ECO:0000256" key="7">
    <source>
        <dbReference type="ARBA" id="ARBA00047984"/>
    </source>
</evidence>
<dbReference type="Pfam" id="PF13959">
    <property type="entry name" value="CTE_SPB4"/>
    <property type="match status" value="1"/>
</dbReference>
<sequence>MVFFSSCNSVKFHSELLKYVNVDCFDIHGKQKQQKRTTTFFDFCKAEKGILLCTDVAARGLDIPAVDWILQFDPPDEPKEYIHRVGRTARGEGGKGKALLFLIPEELQFIRYLKAAKVPVKEHVFNEKQLKNVQSQLEKMVEGNYYLRKSAKEAYTSYLLSYNSHSMKDIFNVHRLDLQAVAASFCFSNPPKVNLNLDSSASKFRKKMRKVEGSRNGFSESNPYGRQKGGDDNRQFVRH</sequence>
<feature type="compositionally biased region" description="Basic and acidic residues" evidence="9">
    <location>
        <begin position="228"/>
        <end position="239"/>
    </location>
</feature>
<dbReference type="AlphaFoldDB" id="A0A314ZLJ6"/>
<proteinExistence type="inferred from homology"/>
<keyword evidence="2 8" id="KW-0378">Hydrolase</keyword>
<evidence type="ECO:0000313" key="12">
    <source>
        <dbReference type="Proteomes" id="UP000250321"/>
    </source>
</evidence>
<dbReference type="EC" id="3.6.4.13" evidence="8"/>
<comment type="catalytic activity">
    <reaction evidence="7 8">
        <text>ATP + H2O = ADP + phosphate + H(+)</text>
        <dbReference type="Rhea" id="RHEA:13065"/>
        <dbReference type="ChEBI" id="CHEBI:15377"/>
        <dbReference type="ChEBI" id="CHEBI:15378"/>
        <dbReference type="ChEBI" id="CHEBI:30616"/>
        <dbReference type="ChEBI" id="CHEBI:43474"/>
        <dbReference type="ChEBI" id="CHEBI:456216"/>
        <dbReference type="EC" id="3.6.4.13"/>
    </reaction>
</comment>
<dbReference type="EMBL" id="PJQY01000114">
    <property type="protein sequence ID" value="PQQ18284.1"/>
    <property type="molecule type" value="Genomic_DNA"/>
</dbReference>
<dbReference type="GO" id="GO:0005524">
    <property type="term" value="F:ATP binding"/>
    <property type="evidence" value="ECO:0007669"/>
    <property type="project" value="UniProtKB-UniRule"/>
</dbReference>
<dbReference type="Gene3D" id="3.40.50.300">
    <property type="entry name" value="P-loop containing nucleotide triphosphate hydrolases"/>
    <property type="match status" value="1"/>
</dbReference>
<reference evidence="11 12" key="1">
    <citation type="submission" date="2018-02" db="EMBL/GenBank/DDBJ databases">
        <title>Draft genome of wild Prunus yedoensis var. nudiflora.</title>
        <authorList>
            <person name="Baek S."/>
            <person name="Kim J.-H."/>
            <person name="Choi K."/>
            <person name="Kim G.-B."/>
            <person name="Cho A."/>
            <person name="Jang H."/>
            <person name="Shin C.-H."/>
            <person name="Yu H.-J."/>
            <person name="Mun J.-H."/>
        </authorList>
    </citation>
    <scope>NUCLEOTIDE SEQUENCE [LARGE SCALE GENOMIC DNA]</scope>
    <source>
        <strain evidence="12">cv. Jeju island</strain>
        <tissue evidence="11">Leaf</tissue>
    </source>
</reference>
<comment type="domain">
    <text evidence="8">The Q motif is unique to and characteristic of the DEAD box family of RNA helicases and controls ATP binding and hydrolysis.</text>
</comment>
<comment type="similarity">
    <text evidence="6">Belongs to the DEAD box helicase family. DDX18/HAS1 subfamily.</text>
</comment>
<protein>
    <recommendedName>
        <fullName evidence="8">ATP-dependent RNA helicase</fullName>
        <ecNumber evidence="8">3.6.4.13</ecNumber>
    </recommendedName>
</protein>
<evidence type="ECO:0000256" key="3">
    <source>
        <dbReference type="ARBA" id="ARBA00022806"/>
    </source>
</evidence>
<dbReference type="InterPro" id="IPR027417">
    <property type="entry name" value="P-loop_NTPase"/>
</dbReference>
<dbReference type="OrthoDB" id="10259640at2759"/>
<organism evidence="11 12">
    <name type="scientific">Prunus yedoensis var. nudiflora</name>
    <dbReference type="NCBI Taxonomy" id="2094558"/>
    <lineage>
        <taxon>Eukaryota</taxon>
        <taxon>Viridiplantae</taxon>
        <taxon>Streptophyta</taxon>
        <taxon>Embryophyta</taxon>
        <taxon>Tracheophyta</taxon>
        <taxon>Spermatophyta</taxon>
        <taxon>Magnoliopsida</taxon>
        <taxon>eudicotyledons</taxon>
        <taxon>Gunneridae</taxon>
        <taxon>Pentapetalae</taxon>
        <taxon>rosids</taxon>
        <taxon>fabids</taxon>
        <taxon>Rosales</taxon>
        <taxon>Rosaceae</taxon>
        <taxon>Amygdaloideae</taxon>
        <taxon>Amygdaleae</taxon>
        <taxon>Prunus</taxon>
    </lineage>
</organism>
<gene>
    <name evidence="11" type="ORF">Pyn_23385</name>
</gene>
<evidence type="ECO:0000259" key="10">
    <source>
        <dbReference type="PROSITE" id="PS51194"/>
    </source>
</evidence>
<evidence type="ECO:0000256" key="4">
    <source>
        <dbReference type="ARBA" id="ARBA00022840"/>
    </source>
</evidence>
<keyword evidence="12" id="KW-1185">Reference proteome</keyword>
<dbReference type="Proteomes" id="UP000250321">
    <property type="component" value="Unassembled WGS sequence"/>
</dbReference>
<dbReference type="CDD" id="cd18787">
    <property type="entry name" value="SF2_C_DEAD"/>
    <property type="match status" value="1"/>
</dbReference>
<dbReference type="SMART" id="SM00490">
    <property type="entry name" value="HELICc"/>
    <property type="match status" value="1"/>
</dbReference>
<evidence type="ECO:0000256" key="8">
    <source>
        <dbReference type="RuleBase" id="RU365068"/>
    </source>
</evidence>
<dbReference type="STRING" id="2094558.A0A314ZLJ6"/>
<keyword evidence="5 8" id="KW-0694">RNA-binding</keyword>
<dbReference type="FunFam" id="3.40.50.300:FF:000379">
    <property type="entry name" value="RNA helicase"/>
    <property type="match status" value="1"/>
</dbReference>
<comment type="caution">
    <text evidence="11">The sequence shown here is derived from an EMBL/GenBank/DDBJ whole genome shotgun (WGS) entry which is preliminary data.</text>
</comment>
<dbReference type="PROSITE" id="PS51194">
    <property type="entry name" value="HELICASE_CTER"/>
    <property type="match status" value="1"/>
</dbReference>
<dbReference type="PANTHER" id="PTHR24031">
    <property type="entry name" value="RNA HELICASE"/>
    <property type="match status" value="1"/>
</dbReference>
<keyword evidence="3 8" id="KW-0347">Helicase</keyword>
<accession>A0A314ZLJ6</accession>
<dbReference type="InterPro" id="IPR001650">
    <property type="entry name" value="Helicase_C-like"/>
</dbReference>